<sequence>MPLNINARSGDVIGRFSLKVGVSGILAAFDPYPFCLAMGKWISLYAFVTLCFALLRRETFERDTFTRWDETLWLLATGLIFTGIHKGLTGAL</sequence>
<keyword evidence="1" id="KW-0812">Transmembrane</keyword>
<keyword evidence="3" id="KW-1185">Reference proteome</keyword>
<evidence type="ECO:0000313" key="3">
    <source>
        <dbReference type="Proteomes" id="UP000564677"/>
    </source>
</evidence>
<name>A0A7X5UXX6_9SPHN</name>
<gene>
    <name evidence="2" type="ORF">FHR20_001183</name>
</gene>
<dbReference type="EMBL" id="JAASQV010000001">
    <property type="protein sequence ID" value="NIJ64252.1"/>
    <property type="molecule type" value="Genomic_DNA"/>
</dbReference>
<organism evidence="2 3">
    <name type="scientific">Sphingomonas leidyi</name>
    <dbReference type="NCBI Taxonomy" id="68569"/>
    <lineage>
        <taxon>Bacteria</taxon>
        <taxon>Pseudomonadati</taxon>
        <taxon>Pseudomonadota</taxon>
        <taxon>Alphaproteobacteria</taxon>
        <taxon>Sphingomonadales</taxon>
        <taxon>Sphingomonadaceae</taxon>
        <taxon>Sphingomonas</taxon>
    </lineage>
</organism>
<dbReference type="AlphaFoldDB" id="A0A7X5UXX6"/>
<proteinExistence type="predicted"/>
<accession>A0A7X5UXX6</accession>
<feature type="transmembrane region" description="Helical" evidence="1">
    <location>
        <begin position="12"/>
        <end position="32"/>
    </location>
</feature>
<keyword evidence="1" id="KW-1133">Transmembrane helix</keyword>
<comment type="caution">
    <text evidence="2">The sequence shown here is derived from an EMBL/GenBank/DDBJ whole genome shotgun (WGS) entry which is preliminary data.</text>
</comment>
<dbReference type="Proteomes" id="UP000564677">
    <property type="component" value="Unassembled WGS sequence"/>
</dbReference>
<evidence type="ECO:0000313" key="2">
    <source>
        <dbReference type="EMBL" id="NIJ64252.1"/>
    </source>
</evidence>
<reference evidence="2 3" key="1">
    <citation type="submission" date="2020-03" db="EMBL/GenBank/DDBJ databases">
        <title>Genomic Encyclopedia of Type Strains, Phase IV (KMG-IV): sequencing the most valuable type-strain genomes for metagenomic binning, comparative biology and taxonomic classification.</title>
        <authorList>
            <person name="Goeker M."/>
        </authorList>
    </citation>
    <scope>NUCLEOTIDE SEQUENCE [LARGE SCALE GENOMIC DNA]</scope>
    <source>
        <strain evidence="2 3">DSM 4733</strain>
    </source>
</reference>
<keyword evidence="1" id="KW-0472">Membrane</keyword>
<evidence type="ECO:0000256" key="1">
    <source>
        <dbReference type="SAM" id="Phobius"/>
    </source>
</evidence>
<protein>
    <submittedName>
        <fullName evidence="2">Uncharacterized protein</fullName>
    </submittedName>
</protein>
<feature type="transmembrane region" description="Helical" evidence="1">
    <location>
        <begin position="38"/>
        <end position="55"/>
    </location>
</feature>